<dbReference type="OrthoDB" id="3211725at2"/>
<organism evidence="1 2">
    <name type="scientific">Geodermatophilus telluris</name>
    <dbReference type="NCBI Taxonomy" id="1190417"/>
    <lineage>
        <taxon>Bacteria</taxon>
        <taxon>Bacillati</taxon>
        <taxon>Actinomycetota</taxon>
        <taxon>Actinomycetes</taxon>
        <taxon>Geodermatophilales</taxon>
        <taxon>Geodermatophilaceae</taxon>
        <taxon>Geodermatophilus</taxon>
    </lineage>
</organism>
<dbReference type="AlphaFoldDB" id="A0A1G6NUN7"/>
<sequence>MTRTSPPALVTTRHSWHLVAEHVLAAGQFAASGTVRLRPHPGGLATTAGVGGRQLAVVGDRLVVTDGGTRHQHPLTTLGRAAEDAGVALGLRGSYAPATVPDPDAPLPVDAAAAHRLAGWYALGDTALRRLTAGLGAPAEPVLWPEHLDLALTVDAVNLGVSPGDDATPEPYLYVGPHEGPTSGDPFWNAPFGALVGADRIRTPDDAVAAFSAGRDRALTDRSRT</sequence>
<dbReference type="STRING" id="1190417.SAMN05660690_2237"/>
<dbReference type="EMBL" id="FMZF01000003">
    <property type="protein sequence ID" value="SDC71361.1"/>
    <property type="molecule type" value="Genomic_DNA"/>
</dbReference>
<accession>A0A1G6NUN7</accession>
<reference evidence="2" key="1">
    <citation type="submission" date="2016-10" db="EMBL/GenBank/DDBJ databases">
        <authorList>
            <person name="Varghese N."/>
            <person name="Submissions S."/>
        </authorList>
    </citation>
    <scope>NUCLEOTIDE SEQUENCE [LARGE SCALE GENOMIC DNA]</scope>
    <source>
        <strain evidence="2">DSM 45421</strain>
    </source>
</reference>
<gene>
    <name evidence="1" type="ORF">SAMN05660690_2237</name>
</gene>
<dbReference type="Proteomes" id="UP000199416">
    <property type="component" value="Unassembled WGS sequence"/>
</dbReference>
<evidence type="ECO:0000313" key="1">
    <source>
        <dbReference type="EMBL" id="SDC71361.1"/>
    </source>
</evidence>
<evidence type="ECO:0000313" key="2">
    <source>
        <dbReference type="Proteomes" id="UP000199416"/>
    </source>
</evidence>
<keyword evidence="2" id="KW-1185">Reference proteome</keyword>
<dbReference type="RefSeq" id="WP_091365942.1">
    <property type="nucleotide sequence ID" value="NZ_FMZF01000003.1"/>
</dbReference>
<proteinExistence type="predicted"/>
<protein>
    <submittedName>
        <fullName evidence="1">Uncharacterized protein</fullName>
    </submittedName>
</protein>
<name>A0A1G6NUN7_9ACTN</name>